<protein>
    <submittedName>
        <fullName evidence="1">9419_t:CDS:1</fullName>
    </submittedName>
</protein>
<accession>A0A9W4WZ29</accession>
<evidence type="ECO:0000313" key="2">
    <source>
        <dbReference type="Proteomes" id="UP001153678"/>
    </source>
</evidence>
<organism evidence="1 2">
    <name type="scientific">Funneliformis geosporum</name>
    <dbReference type="NCBI Taxonomy" id="1117311"/>
    <lineage>
        <taxon>Eukaryota</taxon>
        <taxon>Fungi</taxon>
        <taxon>Fungi incertae sedis</taxon>
        <taxon>Mucoromycota</taxon>
        <taxon>Glomeromycotina</taxon>
        <taxon>Glomeromycetes</taxon>
        <taxon>Glomerales</taxon>
        <taxon>Glomeraceae</taxon>
        <taxon>Funneliformis</taxon>
    </lineage>
</organism>
<feature type="non-terminal residue" evidence="1">
    <location>
        <position position="1"/>
    </location>
</feature>
<dbReference type="InterPro" id="IPR010982">
    <property type="entry name" value="Lambda_DNA-bd_dom_sf"/>
</dbReference>
<proteinExistence type="predicted"/>
<evidence type="ECO:0000313" key="1">
    <source>
        <dbReference type="EMBL" id="CAI2196180.1"/>
    </source>
</evidence>
<name>A0A9W4WZ29_9GLOM</name>
<dbReference type="Gene3D" id="1.10.260.40">
    <property type="entry name" value="lambda repressor-like DNA-binding domains"/>
    <property type="match status" value="1"/>
</dbReference>
<dbReference type="GO" id="GO:0003677">
    <property type="term" value="F:DNA binding"/>
    <property type="evidence" value="ECO:0007669"/>
    <property type="project" value="InterPro"/>
</dbReference>
<gene>
    <name evidence="1" type="ORF">FWILDA_LOCUS17449</name>
</gene>
<comment type="caution">
    <text evidence="1">The sequence shown here is derived from an EMBL/GenBank/DDBJ whole genome shotgun (WGS) entry which is preliminary data.</text>
</comment>
<dbReference type="Proteomes" id="UP001153678">
    <property type="component" value="Unassembled WGS sequence"/>
</dbReference>
<dbReference type="OrthoDB" id="2437158at2759"/>
<dbReference type="AlphaFoldDB" id="A0A9W4WZ29"/>
<dbReference type="EMBL" id="CAMKVN010013796">
    <property type="protein sequence ID" value="CAI2196180.1"/>
    <property type="molecule type" value="Genomic_DNA"/>
</dbReference>
<reference evidence="1" key="1">
    <citation type="submission" date="2022-08" db="EMBL/GenBank/DDBJ databases">
        <authorList>
            <person name="Kallberg Y."/>
            <person name="Tangrot J."/>
            <person name="Rosling A."/>
        </authorList>
    </citation>
    <scope>NUCLEOTIDE SEQUENCE</scope>
    <source>
        <strain evidence="1">Wild A</strain>
    </source>
</reference>
<sequence length="245" mass="27596">SSNTKAKRFVFPPPEEFERVAKYHLCKTILRYKRQNGLSSKEIAKQLKISIYRAEYILYSHIDKLTLDELVSYAESLHAPFELRSSYENQETAQISPYYEKHNHEYLEALKKREIKPTSKQLAEKLITDDLIRKVLVPQLDGEEIDEDGERNYHKLNSALGALGLPEMDIEPVITGVKAGTILPSYIVGVVEEGLKLATGVTKATSHLVDRVKDALVDASLSGINSRIGDLKGELDGTNEKLDKQ</sequence>
<feature type="non-terminal residue" evidence="1">
    <location>
        <position position="245"/>
    </location>
</feature>
<keyword evidence="2" id="KW-1185">Reference proteome</keyword>